<feature type="compositionally biased region" description="Polar residues" evidence="1">
    <location>
        <begin position="88"/>
        <end position="99"/>
    </location>
</feature>
<feature type="region of interest" description="Disordered" evidence="1">
    <location>
        <begin position="53"/>
        <end position="106"/>
    </location>
</feature>
<evidence type="ECO:0000313" key="3">
    <source>
        <dbReference type="Proteomes" id="UP000226442"/>
    </source>
</evidence>
<dbReference type="OrthoDB" id="582510at2"/>
<gene>
    <name evidence="2" type="ORF">CP500_005450</name>
</gene>
<evidence type="ECO:0008006" key="4">
    <source>
        <dbReference type="Google" id="ProtNLM"/>
    </source>
</evidence>
<dbReference type="EMBL" id="NXIB02000020">
    <property type="protein sequence ID" value="PHX56448.1"/>
    <property type="molecule type" value="Genomic_DNA"/>
</dbReference>
<feature type="region of interest" description="Disordered" evidence="1">
    <location>
        <begin position="1"/>
        <end position="37"/>
    </location>
</feature>
<organism evidence="2 3">
    <name type="scientific">Tychonema bourrellyi FEM_GT703</name>
    <dbReference type="NCBI Taxonomy" id="2040638"/>
    <lineage>
        <taxon>Bacteria</taxon>
        <taxon>Bacillati</taxon>
        <taxon>Cyanobacteriota</taxon>
        <taxon>Cyanophyceae</taxon>
        <taxon>Oscillatoriophycideae</taxon>
        <taxon>Oscillatoriales</taxon>
        <taxon>Microcoleaceae</taxon>
        <taxon>Tychonema</taxon>
    </lineage>
</organism>
<comment type="caution">
    <text evidence="2">The sequence shown here is derived from an EMBL/GenBank/DDBJ whole genome shotgun (WGS) entry which is preliminary data.</text>
</comment>
<accession>A0A2G4F3X9</accession>
<evidence type="ECO:0000256" key="1">
    <source>
        <dbReference type="SAM" id="MobiDB-lite"/>
    </source>
</evidence>
<dbReference type="AlphaFoldDB" id="A0A2G4F3X9"/>
<keyword evidence="3" id="KW-1185">Reference proteome</keyword>
<proteinExistence type="predicted"/>
<dbReference type="Proteomes" id="UP000226442">
    <property type="component" value="Unassembled WGS sequence"/>
</dbReference>
<name>A0A2G4F3X9_9CYAN</name>
<reference evidence="2" key="1">
    <citation type="submission" date="2017-10" db="EMBL/GenBank/DDBJ databases">
        <title>Draft genome sequence of the planktic cyanobacteria Tychonema bourrellyi isolated from alpine lentic freshwater.</title>
        <authorList>
            <person name="Tett A."/>
            <person name="Armanini F."/>
            <person name="Asnicar F."/>
            <person name="Boscaini A."/>
            <person name="Pasolli E."/>
            <person name="Zolfo M."/>
            <person name="Donati C."/>
            <person name="Salmaso N."/>
            <person name="Segata N."/>
        </authorList>
    </citation>
    <scope>NUCLEOTIDE SEQUENCE</scope>
    <source>
        <strain evidence="2">FEM_GT703</strain>
    </source>
</reference>
<evidence type="ECO:0000313" key="2">
    <source>
        <dbReference type="EMBL" id="PHX56448.1"/>
    </source>
</evidence>
<protein>
    <recommendedName>
        <fullName evidence="4">Bacterial toxin 24 domain-containing protein</fullName>
    </recommendedName>
</protein>
<sequence>MLVHSRYADGTIVLKSQQPPRLGEAKPDPNAIGPHSQLRWDTYNQRIYQMREFDQSGQPVRDIDFTSPTYPNGNPRPDHLPPPHQHQWIPNLTGGTPTRNKIPELL</sequence>